<dbReference type="PaxDb" id="8022-A0A060XV84"/>
<reference evidence="2" key="1">
    <citation type="journal article" date="2014" name="Nat. Commun.">
        <title>The rainbow trout genome provides novel insights into evolution after whole-genome duplication in vertebrates.</title>
        <authorList>
            <person name="Berthelot C."/>
            <person name="Brunet F."/>
            <person name="Chalopin D."/>
            <person name="Juanchich A."/>
            <person name="Bernard M."/>
            <person name="Noel B."/>
            <person name="Bento P."/>
            <person name="Da Silva C."/>
            <person name="Labadie K."/>
            <person name="Alberti A."/>
            <person name="Aury J.M."/>
            <person name="Louis A."/>
            <person name="Dehais P."/>
            <person name="Bardou P."/>
            <person name="Montfort J."/>
            <person name="Klopp C."/>
            <person name="Cabau C."/>
            <person name="Gaspin C."/>
            <person name="Thorgaard G.H."/>
            <person name="Boussaha M."/>
            <person name="Quillet E."/>
            <person name="Guyomard R."/>
            <person name="Galiana D."/>
            <person name="Bobe J."/>
            <person name="Volff J.N."/>
            <person name="Genet C."/>
            <person name="Wincker P."/>
            <person name="Jaillon O."/>
            <person name="Roest Crollius H."/>
            <person name="Guiguen Y."/>
        </authorList>
    </citation>
    <scope>NUCLEOTIDE SEQUENCE [LARGE SCALE GENOMIC DNA]</scope>
</reference>
<proteinExistence type="predicted"/>
<name>A0A060XV84_ONCMY</name>
<dbReference type="AlphaFoldDB" id="A0A060XV84"/>
<feature type="non-terminal residue" evidence="2">
    <location>
        <position position="1"/>
    </location>
</feature>
<dbReference type="EMBL" id="FR906207">
    <property type="protein sequence ID" value="CDQ83573.1"/>
    <property type="molecule type" value="Genomic_DNA"/>
</dbReference>
<feature type="compositionally biased region" description="Basic and acidic residues" evidence="1">
    <location>
        <begin position="36"/>
        <end position="58"/>
    </location>
</feature>
<feature type="compositionally biased region" description="Low complexity" evidence="1">
    <location>
        <begin position="83"/>
        <end position="97"/>
    </location>
</feature>
<dbReference type="Proteomes" id="UP000193380">
    <property type="component" value="Unassembled WGS sequence"/>
</dbReference>
<reference evidence="2" key="2">
    <citation type="submission" date="2014-03" db="EMBL/GenBank/DDBJ databases">
        <authorList>
            <person name="Genoscope - CEA"/>
        </authorList>
    </citation>
    <scope>NUCLEOTIDE SEQUENCE</scope>
</reference>
<organism evidence="2 3">
    <name type="scientific">Oncorhynchus mykiss</name>
    <name type="common">Rainbow trout</name>
    <name type="synonym">Salmo gairdneri</name>
    <dbReference type="NCBI Taxonomy" id="8022"/>
    <lineage>
        <taxon>Eukaryota</taxon>
        <taxon>Metazoa</taxon>
        <taxon>Chordata</taxon>
        <taxon>Craniata</taxon>
        <taxon>Vertebrata</taxon>
        <taxon>Euteleostomi</taxon>
        <taxon>Actinopterygii</taxon>
        <taxon>Neopterygii</taxon>
        <taxon>Teleostei</taxon>
        <taxon>Protacanthopterygii</taxon>
        <taxon>Salmoniformes</taxon>
        <taxon>Salmonidae</taxon>
        <taxon>Salmoninae</taxon>
        <taxon>Oncorhynchus</taxon>
    </lineage>
</organism>
<feature type="region of interest" description="Disordered" evidence="1">
    <location>
        <begin position="33"/>
        <end position="107"/>
    </location>
</feature>
<sequence length="272" mass="29950">GQLDHAALLQVIKEQQEQQKRLLDQQEKLLAVIQEQHQEMHPRKTDGAPEANAEKGVQEEGGASKPKDPAQGGPALASDTMEPGEPAGAPQAGGAEPHIQPHNEVLPVEKSAEEQVFKVVASVIAKQEVLLEVPKRPVLAEAAIVAGAEVEAPKEGDLGARGVPLGQKVTEGIKVEPAQPPPAKGEDGVVKGGVEVVDKVKERIEKARLEEVRIDRAVQGRVEEERLDRERREKLLREQEIEKSRVEKEGIENERLEKERAERQRAERERIQ</sequence>
<evidence type="ECO:0000313" key="2">
    <source>
        <dbReference type="EMBL" id="CDQ83573.1"/>
    </source>
</evidence>
<accession>A0A060XV84</accession>
<feature type="region of interest" description="Disordered" evidence="1">
    <location>
        <begin position="247"/>
        <end position="272"/>
    </location>
</feature>
<protein>
    <submittedName>
        <fullName evidence="2">Uncharacterized protein</fullName>
    </submittedName>
</protein>
<evidence type="ECO:0000313" key="3">
    <source>
        <dbReference type="Proteomes" id="UP000193380"/>
    </source>
</evidence>
<evidence type="ECO:0000256" key="1">
    <source>
        <dbReference type="SAM" id="MobiDB-lite"/>
    </source>
</evidence>
<dbReference type="STRING" id="8022.A0A060XV84"/>
<gene>
    <name evidence="2" type="ORF">GSONMT00031393001</name>
</gene>